<reference evidence="2" key="1">
    <citation type="journal article" date="2019" name="Int. J. Syst. Evol. Microbiol.">
        <title>The Global Catalogue of Microorganisms (GCM) 10K type strain sequencing project: providing services to taxonomists for standard genome sequencing and annotation.</title>
        <authorList>
            <consortium name="The Broad Institute Genomics Platform"/>
            <consortium name="The Broad Institute Genome Sequencing Center for Infectious Disease"/>
            <person name="Wu L."/>
            <person name="Ma J."/>
        </authorList>
    </citation>
    <scope>NUCLEOTIDE SEQUENCE [LARGE SCALE GENOMIC DNA]</scope>
    <source>
        <strain evidence="2">CGMCC 4.7396</strain>
    </source>
</reference>
<evidence type="ECO:0000313" key="2">
    <source>
        <dbReference type="Proteomes" id="UP001595712"/>
    </source>
</evidence>
<keyword evidence="2" id="KW-1185">Reference proteome</keyword>
<gene>
    <name evidence="1" type="ORF">ACFO8M_18305</name>
</gene>
<evidence type="ECO:0000313" key="1">
    <source>
        <dbReference type="EMBL" id="MFC3494442.1"/>
    </source>
</evidence>
<proteinExistence type="predicted"/>
<accession>A0ABV7Q0T1</accession>
<sequence length="127" mass="13008">MNASAGGTHFHGNSIIGIQNTGGTIHNVQVNQQGAHAGPKTATQQAADIVETLTRRIEEARLRGELPADDADDAIAILTGKQIDAATEESRSGLVRFLQRVSGIVGGSAAAVKAVAEATDAIKAIGQ</sequence>
<name>A0ABV7Q0T1_9ACTN</name>
<comment type="caution">
    <text evidence="1">The sequence shown here is derived from an EMBL/GenBank/DDBJ whole genome shotgun (WGS) entry which is preliminary data.</text>
</comment>
<dbReference type="EMBL" id="JBHRWO010000018">
    <property type="protein sequence ID" value="MFC3494442.1"/>
    <property type="molecule type" value="Genomic_DNA"/>
</dbReference>
<dbReference type="RefSeq" id="WP_387978198.1">
    <property type="nucleotide sequence ID" value="NZ_JBHRWO010000018.1"/>
</dbReference>
<organism evidence="1 2">
    <name type="scientific">Glycomyces rhizosphaerae</name>
    <dbReference type="NCBI Taxonomy" id="2054422"/>
    <lineage>
        <taxon>Bacteria</taxon>
        <taxon>Bacillati</taxon>
        <taxon>Actinomycetota</taxon>
        <taxon>Actinomycetes</taxon>
        <taxon>Glycomycetales</taxon>
        <taxon>Glycomycetaceae</taxon>
        <taxon>Glycomyces</taxon>
    </lineage>
</organism>
<dbReference type="Proteomes" id="UP001595712">
    <property type="component" value="Unassembled WGS sequence"/>
</dbReference>
<protein>
    <submittedName>
        <fullName evidence="1">Uncharacterized protein</fullName>
    </submittedName>
</protein>